<dbReference type="PROSITE" id="PS51567">
    <property type="entry name" value="SAM_MT43_SUVAR420_1"/>
    <property type="match status" value="1"/>
</dbReference>
<evidence type="ECO:0000256" key="8">
    <source>
        <dbReference type="ARBA" id="ARBA00022691"/>
    </source>
</evidence>
<dbReference type="PANTHER" id="PTHR12977:SF4">
    <property type="entry name" value="HISTONE-LYSINE N-METHYLTRANSFERASE KMT5B"/>
    <property type="match status" value="1"/>
</dbReference>
<feature type="compositionally biased region" description="Polar residues" evidence="14">
    <location>
        <begin position="833"/>
        <end position="851"/>
    </location>
</feature>
<comment type="catalytic activity">
    <reaction evidence="13">
        <text>L-lysyl(20)-[histone H4] + 3 S-adenosyl-L-methionine = N(6),N(6),N(6)-trimethyl-L-lysyl(20)-[histone H4] + 3 S-adenosyl-L-homocysteine + 3 H(+)</text>
        <dbReference type="Rhea" id="RHEA:64456"/>
        <dbReference type="Rhea" id="RHEA-COMP:15554"/>
        <dbReference type="Rhea" id="RHEA-COMP:15998"/>
        <dbReference type="ChEBI" id="CHEBI:15378"/>
        <dbReference type="ChEBI" id="CHEBI:29969"/>
        <dbReference type="ChEBI" id="CHEBI:57856"/>
        <dbReference type="ChEBI" id="CHEBI:59789"/>
        <dbReference type="ChEBI" id="CHEBI:61961"/>
        <dbReference type="EC" id="2.1.1.372"/>
    </reaction>
</comment>
<evidence type="ECO:0000256" key="9">
    <source>
        <dbReference type="ARBA" id="ARBA00022853"/>
    </source>
</evidence>
<evidence type="ECO:0000256" key="11">
    <source>
        <dbReference type="ARBA" id="ARBA00024057"/>
    </source>
</evidence>
<dbReference type="InParanoid" id="K0KWC8"/>
<feature type="compositionally biased region" description="Polar residues" evidence="14">
    <location>
        <begin position="666"/>
        <end position="678"/>
    </location>
</feature>
<dbReference type="PROSITE" id="PS50280">
    <property type="entry name" value="SET"/>
    <property type="match status" value="1"/>
</dbReference>
<feature type="compositionally biased region" description="Low complexity" evidence="14">
    <location>
        <begin position="576"/>
        <end position="593"/>
    </location>
</feature>
<sequence length="870" mass="99293">MIKWHELAEIDDYLTRNLIDNLFFWIKTRKLNKGFQEPLNVDIHMTIRILNKYVISPEKARLDKCVSHFTKLPQTQQFLEHYEGDRNIIMEFKRQARRYFEMYLPECGFEMMTSDRYEAKSGSTEGAIVAKKEFLPGDEIKFLTGTFSELKPEEEDDLDKSDFSVIHMTSRANPCLMLGPSRFINHDCDSNAKFSSTKSGMRIFATKKILVGEEVTVSYANSYFGKDNKDCLCATCERTLNGSFNPDRFVLPEDADFISISSEDEEIQKTKPKEMISNALQLVKNNALQLVKREPEPEPEPEPEVILLETESETEPDVGVDDVIDNEHESTPIEQSPEDEIESLDVSPVPIDPQDFDKTAKPTEPKKKIPSIVSCMHAATDSPFEEPESEQVGGRRLRPREKLKKSLKSENSILKIYPKDDSIDSLVAEIPHLNKDVLRQRQINRTLHKLQMTKLYREADKDYLYDCRHCGIYFLIMPHSRYKYQEYCQRCARHQLLYGLAWPETRKQSSSGLLVLNSNIQRPPLSQVELLDAQSLRPRNKPASHGGVAYAPNSNFKKNNEPKKEPSKPKKKLSAKAKAANMSDYFTNSSNDNSDSDTPEVLPLGKIVKPEPKPNKPKNNQPKDGIKRVAHLKRIRETIPYTSDTNGNGNGKVQERILHVEDRGDGNNSVFSRSNSEIPRQKFRIVKHGQNDHKSSHSNPHIRRVKANDSHESDSNDSAPTKDEIMKSRPKISPDALKKEAERRQTKISRVVSSHEIEVKHEANGSKSRSRSHSEIVNIDEETFAHAKQQKLHEEQTPNGSPRKKIVIPEGATVVNLDSDEEDDIVPVKPFKTTPQKTSPYRNGKYTSTASGIHRVNVPQRIRAQQPAYF</sequence>
<dbReference type="InterPro" id="IPR039977">
    <property type="entry name" value="Suv4-20/Set9"/>
</dbReference>
<evidence type="ECO:0000256" key="14">
    <source>
        <dbReference type="SAM" id="MobiDB-lite"/>
    </source>
</evidence>
<dbReference type="AlphaFoldDB" id="K0KWC8"/>
<proteinExistence type="predicted"/>
<keyword evidence="17" id="KW-1185">Reference proteome</keyword>
<dbReference type="GO" id="GO:0032259">
    <property type="term" value="P:methylation"/>
    <property type="evidence" value="ECO:0007669"/>
    <property type="project" value="UniProtKB-KW"/>
</dbReference>
<feature type="compositionally biased region" description="Basic and acidic residues" evidence="14">
    <location>
        <begin position="706"/>
        <end position="727"/>
    </location>
</feature>
<evidence type="ECO:0000256" key="13">
    <source>
        <dbReference type="ARBA" id="ARBA00048081"/>
    </source>
</evidence>
<dbReference type="InterPro" id="IPR025783">
    <property type="entry name" value="Set9_fungi"/>
</dbReference>
<evidence type="ECO:0000256" key="1">
    <source>
        <dbReference type="ARBA" id="ARBA00004123"/>
    </source>
</evidence>
<comment type="subcellular location">
    <subcellularLocation>
        <location evidence="2">Chromosome</location>
    </subcellularLocation>
    <subcellularLocation>
        <location evidence="1">Nucleus</location>
    </subcellularLocation>
</comment>
<name>K0KWC8_WICCF</name>
<keyword evidence="8" id="KW-0949">S-adenosyl-L-methionine</keyword>
<organism evidence="16 17">
    <name type="scientific">Wickerhamomyces ciferrii (strain ATCC 14091 / BCRC 22168 / CBS 111 / JCM 3599 / NBRC 0793 / NRRL Y-1031 F-60-10)</name>
    <name type="common">Yeast</name>
    <name type="synonym">Pichia ciferrii</name>
    <dbReference type="NCBI Taxonomy" id="1206466"/>
    <lineage>
        <taxon>Eukaryota</taxon>
        <taxon>Fungi</taxon>
        <taxon>Dikarya</taxon>
        <taxon>Ascomycota</taxon>
        <taxon>Saccharomycotina</taxon>
        <taxon>Saccharomycetes</taxon>
        <taxon>Phaffomycetales</taxon>
        <taxon>Wickerhamomycetaceae</taxon>
        <taxon>Wickerhamomyces</taxon>
    </lineage>
</organism>
<feature type="compositionally biased region" description="Basic and acidic residues" evidence="14">
    <location>
        <begin position="355"/>
        <end position="366"/>
    </location>
</feature>
<evidence type="ECO:0000259" key="15">
    <source>
        <dbReference type="PROSITE" id="PS50280"/>
    </source>
</evidence>
<dbReference type="STRING" id="1206466.K0KWC8"/>
<accession>K0KWC8</accession>
<evidence type="ECO:0000313" key="17">
    <source>
        <dbReference type="Proteomes" id="UP000009328"/>
    </source>
</evidence>
<feature type="region of interest" description="Disordered" evidence="14">
    <location>
        <begin position="661"/>
        <end position="680"/>
    </location>
</feature>
<dbReference type="eggNOG" id="KOG2589">
    <property type="taxonomic scope" value="Eukaryota"/>
</dbReference>
<dbReference type="InterPro" id="IPR001214">
    <property type="entry name" value="SET_dom"/>
</dbReference>
<keyword evidence="5" id="KW-0158">Chromosome</keyword>
<evidence type="ECO:0000256" key="2">
    <source>
        <dbReference type="ARBA" id="ARBA00004286"/>
    </source>
</evidence>
<evidence type="ECO:0000256" key="5">
    <source>
        <dbReference type="ARBA" id="ARBA00022454"/>
    </source>
</evidence>
<dbReference type="GO" id="GO:0140943">
    <property type="term" value="F:histone H4K20 trimethyltransferase activity"/>
    <property type="evidence" value="ECO:0007669"/>
    <property type="project" value="UniProtKB-EC"/>
</dbReference>
<keyword evidence="9" id="KW-0156">Chromatin regulator</keyword>
<protein>
    <recommendedName>
        <fullName evidence="4">Histone-lysine N-methyltransferase SET9</fullName>
        <ecNumber evidence="11">2.1.1.372</ecNumber>
    </recommendedName>
    <alternativeName>
        <fullName evidence="3">Histone-lysine N-methyltransferase set9</fullName>
    </alternativeName>
    <alternativeName>
        <fullName evidence="12">SET domain protein 9</fullName>
    </alternativeName>
</protein>
<keyword evidence="6 16" id="KW-0489">Methyltransferase</keyword>
<dbReference type="GO" id="GO:0005694">
    <property type="term" value="C:chromosome"/>
    <property type="evidence" value="ECO:0007669"/>
    <property type="project" value="UniProtKB-SubCell"/>
</dbReference>
<dbReference type="CDD" id="cd10524">
    <property type="entry name" value="SET_Suv4-20-like"/>
    <property type="match status" value="1"/>
</dbReference>
<dbReference type="Pfam" id="PF00856">
    <property type="entry name" value="SET"/>
    <property type="match status" value="1"/>
</dbReference>
<dbReference type="Gene3D" id="2.170.270.10">
    <property type="entry name" value="SET domain"/>
    <property type="match status" value="1"/>
</dbReference>
<evidence type="ECO:0000256" key="10">
    <source>
        <dbReference type="ARBA" id="ARBA00023242"/>
    </source>
</evidence>
<dbReference type="Gene3D" id="1.10.10.1700">
    <property type="entry name" value="Histone-lysine N-methyltransferase"/>
    <property type="match status" value="1"/>
</dbReference>
<evidence type="ECO:0000256" key="4">
    <source>
        <dbReference type="ARBA" id="ARBA00015413"/>
    </source>
</evidence>
<feature type="compositionally biased region" description="Basic and acidic residues" evidence="14">
    <location>
        <begin position="753"/>
        <end position="764"/>
    </location>
</feature>
<feature type="region of interest" description="Disordered" evidence="14">
    <location>
        <begin position="688"/>
        <end position="773"/>
    </location>
</feature>
<keyword evidence="10" id="KW-0539">Nucleus</keyword>
<evidence type="ECO:0000256" key="6">
    <source>
        <dbReference type="ARBA" id="ARBA00022603"/>
    </source>
</evidence>
<reference evidence="16 17" key="1">
    <citation type="journal article" date="2012" name="Eukaryot. Cell">
        <title>Draft genome sequence of Wickerhamomyces ciferrii NRRL Y-1031 F-60-10.</title>
        <authorList>
            <person name="Schneider J."/>
            <person name="Andrea H."/>
            <person name="Blom J."/>
            <person name="Jaenicke S."/>
            <person name="Ruckert C."/>
            <person name="Schorsch C."/>
            <person name="Szczepanowski R."/>
            <person name="Farwick M."/>
            <person name="Goesmann A."/>
            <person name="Puhler A."/>
            <person name="Schaffer S."/>
            <person name="Tauch A."/>
            <person name="Kohler T."/>
            <person name="Brinkrolf K."/>
        </authorList>
    </citation>
    <scope>NUCLEOTIDE SEQUENCE [LARGE SCALE GENOMIC DNA]</scope>
    <source>
        <strain evidence="17">ATCC 14091 / BCRC 22168 / CBS 111 / JCM 3599 / NBRC 0793 / NRRL Y-1031 F-60-10</strain>
    </source>
</reference>
<feature type="domain" description="SET" evidence="15">
    <location>
        <begin position="107"/>
        <end position="220"/>
    </location>
</feature>
<dbReference type="PANTHER" id="PTHR12977">
    <property type="entry name" value="SUPPRESSOR OF VARIEGATION 4-20-RELATED"/>
    <property type="match status" value="1"/>
</dbReference>
<feature type="compositionally biased region" description="Basic and acidic residues" evidence="14">
    <location>
        <begin position="736"/>
        <end position="745"/>
    </location>
</feature>
<dbReference type="EMBL" id="CAIF01000211">
    <property type="protein sequence ID" value="CCH45789.1"/>
    <property type="molecule type" value="Genomic_DNA"/>
</dbReference>
<dbReference type="HOGENOM" id="CLU_329881_0_0_1"/>
<dbReference type="SUPFAM" id="SSF82199">
    <property type="entry name" value="SET domain"/>
    <property type="match status" value="1"/>
</dbReference>
<feature type="compositionally biased region" description="Basic and acidic residues" evidence="14">
    <location>
        <begin position="558"/>
        <end position="568"/>
    </location>
</feature>
<evidence type="ECO:0000256" key="12">
    <source>
        <dbReference type="ARBA" id="ARBA00030653"/>
    </source>
</evidence>
<dbReference type="InterPro" id="IPR041938">
    <property type="entry name" value="Hist-Lys_N-MTase_N"/>
</dbReference>
<comment type="caution">
    <text evidence="16">The sequence shown here is derived from an EMBL/GenBank/DDBJ whole genome shotgun (WGS) entry which is preliminary data.</text>
</comment>
<gene>
    <name evidence="16" type="ORF">BN7_5375</name>
</gene>
<evidence type="ECO:0000256" key="3">
    <source>
        <dbReference type="ARBA" id="ARBA00014232"/>
    </source>
</evidence>
<dbReference type="EC" id="2.1.1.372" evidence="11"/>
<evidence type="ECO:0000256" key="7">
    <source>
        <dbReference type="ARBA" id="ARBA00022679"/>
    </source>
</evidence>
<dbReference type="InterPro" id="IPR046341">
    <property type="entry name" value="SET_dom_sf"/>
</dbReference>
<dbReference type="Proteomes" id="UP000009328">
    <property type="component" value="Unassembled WGS sequence"/>
</dbReference>
<feature type="region of interest" description="Disordered" evidence="14">
    <location>
        <begin position="537"/>
        <end position="628"/>
    </location>
</feature>
<feature type="region of interest" description="Disordered" evidence="14">
    <location>
        <begin position="329"/>
        <end position="366"/>
    </location>
</feature>
<keyword evidence="7 16" id="KW-0808">Transferase</keyword>
<dbReference type="GO" id="GO:0005634">
    <property type="term" value="C:nucleus"/>
    <property type="evidence" value="ECO:0007669"/>
    <property type="project" value="UniProtKB-SubCell"/>
</dbReference>
<feature type="region of interest" description="Disordered" evidence="14">
    <location>
        <begin position="826"/>
        <end position="870"/>
    </location>
</feature>
<evidence type="ECO:0000313" key="16">
    <source>
        <dbReference type="EMBL" id="CCH45789.1"/>
    </source>
</evidence>
<dbReference type="SMART" id="SM00317">
    <property type="entry name" value="SET"/>
    <property type="match status" value="1"/>
</dbReference>